<gene>
    <name evidence="2" type="ORF">PRELSG_0217200</name>
</gene>
<dbReference type="Proteomes" id="UP000220158">
    <property type="component" value="Chromosome 2"/>
</dbReference>
<evidence type="ECO:0000256" key="1">
    <source>
        <dbReference type="SAM" id="SignalP"/>
    </source>
</evidence>
<keyword evidence="3" id="KW-1185">Reference proteome</keyword>
<dbReference type="KEGG" id="prel:PRELSG_0217200"/>
<sequence length="382" mass="44731">MIRLILLVTVLCEIILWNFKKINSFRLSTNVSNNNLKNCNITYNVAKRKKFILKKCEIQRNFKGKLYLSFFNETNNNKKKVIEDSGEEQLKSVIKDIQGVWKFYLPIYIMDTKFESPKDYELDKDYKLDNSDDFQITDDKNGENSDDNDLNILRGERLYPLPLFVYNYEQIYSASSSTYAYWSNELISKNIYECTVKIVNKMNSKYMIILQGYLFISAINAINDNSIRLRPCQIFGNLFLANNDTVEESSLIPSNVKIYDKNGNEVKDIISILEKKIPEFKKDKKKIDAFLGLKKWKFLGISTAYRVLGEGKNIFNINHILTGKDENTFYNVMDFDSINNNYDKNCFKHLKDIFNSYFEKPSNDIFSLIMTNLKEKSMNGPF</sequence>
<reference evidence="2 3" key="1">
    <citation type="submission" date="2015-04" db="EMBL/GenBank/DDBJ databases">
        <authorList>
            <consortium name="Pathogen Informatics"/>
        </authorList>
    </citation>
    <scope>NUCLEOTIDE SEQUENCE [LARGE SCALE GENOMIC DNA]</scope>
    <source>
        <strain evidence="2 3">SGS1</strain>
    </source>
</reference>
<accession>A0A1J1HGL6</accession>
<dbReference type="RefSeq" id="XP_028535632.1">
    <property type="nucleotide sequence ID" value="XM_028679965.1"/>
</dbReference>
<feature type="chain" id="PRO_5013198759" evidence="1">
    <location>
        <begin position="25"/>
        <end position="382"/>
    </location>
</feature>
<organism evidence="2 3">
    <name type="scientific">Plasmodium relictum</name>
    <dbReference type="NCBI Taxonomy" id="85471"/>
    <lineage>
        <taxon>Eukaryota</taxon>
        <taxon>Sar</taxon>
        <taxon>Alveolata</taxon>
        <taxon>Apicomplexa</taxon>
        <taxon>Aconoidasida</taxon>
        <taxon>Haemosporida</taxon>
        <taxon>Plasmodiidae</taxon>
        <taxon>Plasmodium</taxon>
        <taxon>Plasmodium (Haemamoeba)</taxon>
    </lineage>
</organism>
<name>A0A1J1HGL6_PLARL</name>
<keyword evidence="1" id="KW-0732">Signal</keyword>
<protein>
    <submittedName>
        <fullName evidence="2">Uncharacterized protein</fullName>
    </submittedName>
</protein>
<evidence type="ECO:0000313" key="3">
    <source>
        <dbReference type="Proteomes" id="UP000220158"/>
    </source>
</evidence>
<feature type="signal peptide" evidence="1">
    <location>
        <begin position="1"/>
        <end position="24"/>
    </location>
</feature>
<dbReference type="VEuPathDB" id="PlasmoDB:PRELSG_0217200"/>
<dbReference type="AlphaFoldDB" id="A0A1J1HGL6"/>
<evidence type="ECO:0000313" key="2">
    <source>
        <dbReference type="EMBL" id="CRH03146.1"/>
    </source>
</evidence>
<dbReference type="GeneID" id="39734591"/>
<proteinExistence type="predicted"/>
<dbReference type="EMBL" id="LN835297">
    <property type="protein sequence ID" value="CRH03146.1"/>
    <property type="molecule type" value="Genomic_DNA"/>
</dbReference>
<dbReference type="OrthoDB" id="381924at2759"/>